<evidence type="ECO:0000313" key="3">
    <source>
        <dbReference type="Proteomes" id="UP000622797"/>
    </source>
</evidence>
<evidence type="ECO:0000313" key="2">
    <source>
        <dbReference type="EMBL" id="KAF4964549.1"/>
    </source>
</evidence>
<reference evidence="2" key="1">
    <citation type="journal article" date="2020" name="BMC Genomics">
        <title>Correction to: Identification and distribution of gene clusters required for synthesis of sphingolipid metabolism inhibitors in diverse species of the filamentous fungus Fusarium.</title>
        <authorList>
            <person name="Kim H.S."/>
            <person name="Lohmar J.M."/>
            <person name="Busman M."/>
            <person name="Brown D.W."/>
            <person name="Naumann T.A."/>
            <person name="Divon H.H."/>
            <person name="Lysoe E."/>
            <person name="Uhlig S."/>
            <person name="Proctor R.H."/>
        </authorList>
    </citation>
    <scope>NUCLEOTIDE SEQUENCE</scope>
    <source>
        <strain evidence="2">NRRL 20472</strain>
    </source>
</reference>
<accession>A0A8H4X857</accession>
<dbReference type="EMBL" id="JABEXW010000401">
    <property type="protein sequence ID" value="KAF4964549.1"/>
    <property type="molecule type" value="Genomic_DNA"/>
</dbReference>
<reference evidence="2" key="2">
    <citation type="submission" date="2020-05" db="EMBL/GenBank/DDBJ databases">
        <authorList>
            <person name="Kim H.-S."/>
            <person name="Proctor R.H."/>
            <person name="Brown D.W."/>
        </authorList>
    </citation>
    <scope>NUCLEOTIDE SEQUENCE</scope>
    <source>
        <strain evidence="2">NRRL 20472</strain>
    </source>
</reference>
<gene>
    <name evidence="2" type="ORF">FSARC_7544</name>
</gene>
<feature type="coiled-coil region" evidence="1">
    <location>
        <begin position="7"/>
        <end position="76"/>
    </location>
</feature>
<keyword evidence="1" id="KW-0175">Coiled coil</keyword>
<proteinExistence type="predicted"/>
<protein>
    <submittedName>
        <fullName evidence="2">Uncharacterized protein</fullName>
    </submittedName>
</protein>
<dbReference type="Proteomes" id="UP000622797">
    <property type="component" value="Unassembled WGS sequence"/>
</dbReference>
<dbReference type="AlphaFoldDB" id="A0A8H4X857"/>
<evidence type="ECO:0000256" key="1">
    <source>
        <dbReference type="SAM" id="Coils"/>
    </source>
</evidence>
<sequence>MENDAILKRLDVANDELRQTCEAAKKQAADSETRRKELVGVVTSLTADNKNLRSQVDSLRETVSNLEKTAARQNTDHEKLKSVVEDLVVRTKSVEDLATSALSAQQLQSEKQPAADAKVARQSPLTVIHDKPVTLRTQRIWEDHNQLSLATAAKIAGINQSFILKIDLTLYLPDFTSTAVASYINSISSINAFTHDDDARELAQKTTSHIRAQDWRIGAGGLKVSAKRPITTQAELFMPVKVVADKLTHRGCPWKPLVVEDNRKFPQTIDADAEQKLDWANFGSIGGGN</sequence>
<keyword evidence="3" id="KW-1185">Reference proteome</keyword>
<comment type="caution">
    <text evidence="2">The sequence shown here is derived from an EMBL/GenBank/DDBJ whole genome shotgun (WGS) entry which is preliminary data.</text>
</comment>
<dbReference type="OrthoDB" id="5103968at2759"/>
<name>A0A8H4X857_9HYPO</name>
<organism evidence="2 3">
    <name type="scientific">Fusarium sarcochroum</name>
    <dbReference type="NCBI Taxonomy" id="1208366"/>
    <lineage>
        <taxon>Eukaryota</taxon>
        <taxon>Fungi</taxon>
        <taxon>Dikarya</taxon>
        <taxon>Ascomycota</taxon>
        <taxon>Pezizomycotina</taxon>
        <taxon>Sordariomycetes</taxon>
        <taxon>Hypocreomycetidae</taxon>
        <taxon>Hypocreales</taxon>
        <taxon>Nectriaceae</taxon>
        <taxon>Fusarium</taxon>
        <taxon>Fusarium lateritium species complex</taxon>
    </lineage>
</organism>